<reference evidence="1 2" key="1">
    <citation type="submission" date="2018-05" db="EMBL/GenBank/DDBJ databases">
        <title>Genomic Encyclopedia of Type Strains, Phase IV (KMG-IV): sequencing the most valuable type-strain genomes for metagenomic binning, comparative biology and taxonomic classification.</title>
        <authorList>
            <person name="Goeker M."/>
        </authorList>
    </citation>
    <scope>NUCLEOTIDE SEQUENCE [LARGE SCALE GENOMIC DNA]</scope>
    <source>
        <strain evidence="1 2">DSM 28556</strain>
    </source>
</reference>
<dbReference type="RefSeq" id="WP_211320610.1">
    <property type="nucleotide sequence ID" value="NZ_QJJQ01000003.1"/>
</dbReference>
<sequence>MKFDLLKNGCDSFKIAHELINQYRIGEEIHDYHLKDIVIYMNHGIEILMKYILSNKDEVLLFNNIDRYAKARKEMKDKGHTSVFKADSKLHTINLNSAIERIEHILDIKIEQELKKHIDELIIVRNELMHYTTELTTREALNLVDDLEICYELSYEFFATNIGRDVFESSLEFARRKSSRFNDYLVYRQEESDKAADAAIDSYEADRHEQY</sequence>
<keyword evidence="2" id="KW-1185">Reference proteome</keyword>
<dbReference type="AlphaFoldDB" id="A0A2V3W6J4"/>
<organism evidence="1 2">
    <name type="scientific">Pseudogracilibacillus auburnensis</name>
    <dbReference type="NCBI Taxonomy" id="1494959"/>
    <lineage>
        <taxon>Bacteria</taxon>
        <taxon>Bacillati</taxon>
        <taxon>Bacillota</taxon>
        <taxon>Bacilli</taxon>
        <taxon>Bacillales</taxon>
        <taxon>Bacillaceae</taxon>
        <taxon>Pseudogracilibacillus</taxon>
    </lineage>
</organism>
<evidence type="ECO:0000313" key="2">
    <source>
        <dbReference type="Proteomes" id="UP000247978"/>
    </source>
</evidence>
<protein>
    <submittedName>
        <fullName evidence="1">Uncharacterized protein</fullName>
    </submittedName>
</protein>
<comment type="caution">
    <text evidence="1">The sequence shown here is derived from an EMBL/GenBank/DDBJ whole genome shotgun (WGS) entry which is preliminary data.</text>
</comment>
<dbReference type="Proteomes" id="UP000247978">
    <property type="component" value="Unassembled WGS sequence"/>
</dbReference>
<proteinExistence type="predicted"/>
<gene>
    <name evidence="1" type="ORF">DFR56_103310</name>
</gene>
<name>A0A2V3W6J4_9BACI</name>
<evidence type="ECO:0000313" key="1">
    <source>
        <dbReference type="EMBL" id="PXW88804.1"/>
    </source>
</evidence>
<accession>A0A2V3W6J4</accession>
<dbReference type="EMBL" id="QJJQ01000003">
    <property type="protein sequence ID" value="PXW88804.1"/>
    <property type="molecule type" value="Genomic_DNA"/>
</dbReference>